<sequence length="310" mass="34580">MERPWPKKTYNSRCRADFHLVHPRTAVTETWFNECPNGSGPVGDGDPYDPNPPTFPGCSPPATTRIDLPAPTVTEIFEGLIKKNMNVEIILTGDLQDFSNIDCGVHLVGGDDDDTPSCIAKGFACSTRFSSLAALYRRTLGRHAETALIRPKVSESTTNWNHREVALPNETSSGGMFHEHHFAKFGDMMAHRVFTGGFRSASSDFGARDLFERQIRCEEGVASASYYHDHLRPPNDHNTVCNKPDYGYVKFDHAGFPEQSRPELKAALKKCGDASIYRTIRQFDLIGIIDDLYALLIDDHGTVRYDLPLS</sequence>
<gene>
    <name evidence="1" type="ORF">S7711_11407</name>
</gene>
<keyword evidence="2" id="KW-1185">Reference proteome</keyword>
<name>A0A084B4N5_STACB</name>
<proteinExistence type="predicted"/>
<evidence type="ECO:0000313" key="2">
    <source>
        <dbReference type="Proteomes" id="UP000028045"/>
    </source>
</evidence>
<dbReference type="HOGENOM" id="CLU_897639_0_0_1"/>
<dbReference type="EMBL" id="KL648073">
    <property type="protein sequence ID" value="KEY72514.1"/>
    <property type="molecule type" value="Genomic_DNA"/>
</dbReference>
<protein>
    <submittedName>
        <fullName evidence="1">Uncharacterized protein</fullName>
    </submittedName>
</protein>
<reference evidence="1 2" key="1">
    <citation type="journal article" date="2014" name="BMC Genomics">
        <title>Comparative genome sequencing reveals chemotype-specific gene clusters in the toxigenic black mold Stachybotrys.</title>
        <authorList>
            <person name="Semeiks J."/>
            <person name="Borek D."/>
            <person name="Otwinowski Z."/>
            <person name="Grishin N.V."/>
        </authorList>
    </citation>
    <scope>NUCLEOTIDE SEQUENCE [LARGE SCALE GENOMIC DNA]</scope>
    <source>
        <strain evidence="2">CBS 109288 / IBT 7711</strain>
    </source>
</reference>
<organism evidence="1 2">
    <name type="scientific">Stachybotrys chartarum (strain CBS 109288 / IBT 7711)</name>
    <name type="common">Toxic black mold</name>
    <name type="synonym">Stilbospora chartarum</name>
    <dbReference type="NCBI Taxonomy" id="1280523"/>
    <lineage>
        <taxon>Eukaryota</taxon>
        <taxon>Fungi</taxon>
        <taxon>Dikarya</taxon>
        <taxon>Ascomycota</taxon>
        <taxon>Pezizomycotina</taxon>
        <taxon>Sordariomycetes</taxon>
        <taxon>Hypocreomycetidae</taxon>
        <taxon>Hypocreales</taxon>
        <taxon>Stachybotryaceae</taxon>
        <taxon>Stachybotrys</taxon>
    </lineage>
</organism>
<dbReference type="Proteomes" id="UP000028045">
    <property type="component" value="Unassembled WGS sequence"/>
</dbReference>
<accession>A0A084B4N5</accession>
<dbReference type="AlphaFoldDB" id="A0A084B4N5"/>
<evidence type="ECO:0000313" key="1">
    <source>
        <dbReference type="EMBL" id="KEY72514.1"/>
    </source>
</evidence>